<protein>
    <submittedName>
        <fullName evidence="1">Uncharacterized protein</fullName>
    </submittedName>
</protein>
<evidence type="ECO:0000313" key="2">
    <source>
        <dbReference type="Proteomes" id="UP000196331"/>
    </source>
</evidence>
<reference evidence="1 2" key="1">
    <citation type="submission" date="2017-02" db="EMBL/GenBank/DDBJ databases">
        <authorList>
            <person name="Dridi B."/>
        </authorList>
    </citation>
    <scope>NUCLEOTIDE SEQUENCE [LARGE SCALE GENOMIC DNA]</scope>
    <source>
        <strain evidence="1 2">JB380</strain>
    </source>
</reference>
<dbReference type="AlphaFoldDB" id="A0A1R4HP32"/>
<organism evidence="1 2">
    <name type="scientific">Halomonas citrativorans</name>
    <dbReference type="NCBI Taxonomy" id="2742612"/>
    <lineage>
        <taxon>Bacteria</taxon>
        <taxon>Pseudomonadati</taxon>
        <taxon>Pseudomonadota</taxon>
        <taxon>Gammaproteobacteria</taxon>
        <taxon>Oceanospirillales</taxon>
        <taxon>Halomonadaceae</taxon>
        <taxon>Halomonas</taxon>
    </lineage>
</organism>
<proteinExistence type="predicted"/>
<dbReference type="EMBL" id="FUKM01000003">
    <property type="protein sequence ID" value="SJN09299.1"/>
    <property type="molecule type" value="Genomic_DNA"/>
</dbReference>
<accession>A0A1R4HP32</accession>
<name>A0A1R4HP32_9GAMM</name>
<comment type="caution">
    <text evidence="1">The sequence shown here is derived from an EMBL/GenBank/DDBJ whole genome shotgun (WGS) entry which is preliminary data.</text>
</comment>
<gene>
    <name evidence="1" type="ORF">CZ787_01205</name>
</gene>
<evidence type="ECO:0000313" key="1">
    <source>
        <dbReference type="EMBL" id="SJN09299.1"/>
    </source>
</evidence>
<sequence length="47" mass="4864">MLLEGDGRLLGEALLVGAGLRVPLLLKGTLMIWPILNAVGEVPGLAL</sequence>
<dbReference type="Proteomes" id="UP000196331">
    <property type="component" value="Unassembled WGS sequence"/>
</dbReference>